<sequence length="138" mass="15900">MCIALSVRLEIKKFLDNVLAHMSYSLLVELVSKNSRDEFGKFIEVMEFKIDINSLWDEMTKNDRKLISLNSQNSKNKLALVELSSKNEKLEEEKEIFKLNLENFNSLSEQIKDDLVAPLIASVLDGKITGMEELNYKI</sequence>
<evidence type="ECO:0000256" key="1">
    <source>
        <dbReference type="SAM" id="Coils"/>
    </source>
</evidence>
<dbReference type="AlphaFoldDB" id="A0AA48I010"/>
<name>A0AA48I010_9FIRM</name>
<reference evidence="2" key="1">
    <citation type="journal article" date="2023" name="ISME J.">
        <title>Emergence of putative energy parasites within Clostridia revealed by genome analysis of a novel endosymbiotic clade.</title>
        <authorList>
            <person name="Takahashi K."/>
            <person name="Kuwahara H."/>
            <person name="Horikawa Y."/>
            <person name="Izawa K."/>
            <person name="Kato D."/>
            <person name="Inagaki T."/>
            <person name="Yuki M."/>
            <person name="Ohkuma M."/>
            <person name="Hongoh Y."/>
        </authorList>
    </citation>
    <scope>NUCLEOTIDE SEQUENCE</scope>
    <source>
        <strain evidence="2">RsTa-C01</strain>
    </source>
</reference>
<organism evidence="2">
    <name type="scientific">Candidatus Paraimprobicoccus trichonymphae</name>
    <dbReference type="NCBI Taxonomy" id="3033793"/>
    <lineage>
        <taxon>Bacteria</taxon>
        <taxon>Bacillati</taxon>
        <taxon>Bacillota</taxon>
        <taxon>Clostridia</taxon>
        <taxon>Candidatus Paraimprobicoccus</taxon>
    </lineage>
</organism>
<keyword evidence="1" id="KW-0175">Coiled coil</keyword>
<proteinExistence type="predicted"/>
<evidence type="ECO:0000313" key="2">
    <source>
        <dbReference type="EMBL" id="BED92871.1"/>
    </source>
</evidence>
<feature type="coiled-coil region" evidence="1">
    <location>
        <begin position="73"/>
        <end position="107"/>
    </location>
</feature>
<dbReference type="KEGG" id="ptrh:RsTaC01_0768"/>
<gene>
    <name evidence="2" type="ORF">RsTaC01_0768</name>
</gene>
<protein>
    <submittedName>
        <fullName evidence="2">Uncharacterized protein</fullName>
    </submittedName>
</protein>
<dbReference type="EMBL" id="AP027925">
    <property type="protein sequence ID" value="BED92871.1"/>
    <property type="molecule type" value="Genomic_DNA"/>
</dbReference>
<accession>A0AA48I010</accession>
<dbReference type="Proteomes" id="UP001335720">
    <property type="component" value="Chromosome"/>
</dbReference>